<organism evidence="3 4">
    <name type="scientific">Streptomyces africanus</name>
    <dbReference type="NCBI Taxonomy" id="231024"/>
    <lineage>
        <taxon>Bacteria</taxon>
        <taxon>Bacillati</taxon>
        <taxon>Actinomycetota</taxon>
        <taxon>Actinomycetes</taxon>
        <taxon>Kitasatosporales</taxon>
        <taxon>Streptomycetaceae</taxon>
        <taxon>Streptomyces</taxon>
    </lineage>
</organism>
<gene>
    <name evidence="3" type="ORF">QF034_000202</name>
</gene>
<keyword evidence="4" id="KW-1185">Reference proteome</keyword>
<dbReference type="Pfam" id="PF00753">
    <property type="entry name" value="Lactamase_B"/>
    <property type="match status" value="1"/>
</dbReference>
<dbReference type="Proteomes" id="UP001232755">
    <property type="component" value="Unassembled WGS sequence"/>
</dbReference>
<evidence type="ECO:0000313" key="4">
    <source>
        <dbReference type="Proteomes" id="UP001232755"/>
    </source>
</evidence>
<dbReference type="InterPro" id="IPR036866">
    <property type="entry name" value="RibonucZ/Hydroxyglut_hydro"/>
</dbReference>
<dbReference type="Gene3D" id="3.60.15.10">
    <property type="entry name" value="Ribonuclease Z/Hydroxyacylglutathione hydrolase-like"/>
    <property type="match status" value="1"/>
</dbReference>
<name>A0ABU0QF04_9ACTN</name>
<comment type="caution">
    <text evidence="3">The sequence shown here is derived from an EMBL/GenBank/DDBJ whole genome shotgun (WGS) entry which is preliminary data.</text>
</comment>
<dbReference type="InterPro" id="IPR001279">
    <property type="entry name" value="Metallo-B-lactamas"/>
</dbReference>
<feature type="domain" description="Metallo-beta-lactamase" evidence="2">
    <location>
        <begin position="9"/>
        <end position="52"/>
    </location>
</feature>
<dbReference type="SUPFAM" id="SSF56281">
    <property type="entry name" value="Metallo-hydrolase/oxidoreductase"/>
    <property type="match status" value="1"/>
</dbReference>
<accession>A0ABU0QF04</accession>
<feature type="region of interest" description="Disordered" evidence="1">
    <location>
        <begin position="62"/>
        <end position="81"/>
    </location>
</feature>
<protein>
    <submittedName>
        <fullName evidence="3">Glyoxylase-like metal-dependent hydrolase (Beta-lactamase superfamily II)</fullName>
    </submittedName>
</protein>
<sequence length="98" mass="9718">MDAGIAPADSPAASWAPVQGVLPESLAAAGIGPAEVDTVVLTHLHTDHVGWAVVTEAAVPSAGSAVDGNAPTGGATSDRRPYFPNAEHLLPVMGALLS</sequence>
<dbReference type="EMBL" id="JAUSYP010000001">
    <property type="protein sequence ID" value="MDQ0745971.1"/>
    <property type="molecule type" value="Genomic_DNA"/>
</dbReference>
<evidence type="ECO:0000256" key="1">
    <source>
        <dbReference type="SAM" id="MobiDB-lite"/>
    </source>
</evidence>
<reference evidence="3 4" key="1">
    <citation type="submission" date="2023-07" db="EMBL/GenBank/DDBJ databases">
        <title>Comparative genomics of wheat-associated soil bacteria to identify genetic determinants of phenazine resistance.</title>
        <authorList>
            <person name="Mouncey N."/>
        </authorList>
    </citation>
    <scope>NUCLEOTIDE SEQUENCE [LARGE SCALE GENOMIC DNA]</scope>
    <source>
        <strain evidence="3 4">B3I12</strain>
    </source>
</reference>
<evidence type="ECO:0000313" key="3">
    <source>
        <dbReference type="EMBL" id="MDQ0745971.1"/>
    </source>
</evidence>
<proteinExistence type="predicted"/>
<evidence type="ECO:0000259" key="2">
    <source>
        <dbReference type="Pfam" id="PF00753"/>
    </source>
</evidence>